<evidence type="ECO:0000256" key="2">
    <source>
        <dbReference type="SAM" id="Coils"/>
    </source>
</evidence>
<gene>
    <name evidence="3" type="ORF">M0812_27690</name>
</gene>
<keyword evidence="2" id="KW-0175">Coiled coil</keyword>
<accession>A0AAV7Y8Q2</accession>
<evidence type="ECO:0000313" key="3">
    <source>
        <dbReference type="EMBL" id="KAJ3425255.1"/>
    </source>
</evidence>
<dbReference type="InterPro" id="IPR027417">
    <property type="entry name" value="P-loop_NTPase"/>
</dbReference>
<dbReference type="SMART" id="SM00173">
    <property type="entry name" value="RAS"/>
    <property type="match status" value="1"/>
</dbReference>
<name>A0AAV7Y8Q2_9EUKA</name>
<dbReference type="Pfam" id="PF00071">
    <property type="entry name" value="Ras"/>
    <property type="match status" value="1"/>
</dbReference>
<dbReference type="CDD" id="cd00154">
    <property type="entry name" value="Rab"/>
    <property type="match status" value="1"/>
</dbReference>
<dbReference type="AlphaFoldDB" id="A0AAV7Y8Q2"/>
<dbReference type="SMART" id="SM00174">
    <property type="entry name" value="RHO"/>
    <property type="match status" value="1"/>
</dbReference>
<keyword evidence="1" id="KW-0547">Nucleotide-binding</keyword>
<dbReference type="Gene3D" id="3.40.50.300">
    <property type="entry name" value="P-loop containing nucleotide triphosphate hydrolases"/>
    <property type="match status" value="1"/>
</dbReference>
<dbReference type="EMBL" id="JANTQA010000070">
    <property type="protein sequence ID" value="KAJ3425255.1"/>
    <property type="molecule type" value="Genomic_DNA"/>
</dbReference>
<comment type="caution">
    <text evidence="3">The sequence shown here is derived from an EMBL/GenBank/DDBJ whole genome shotgun (WGS) entry which is preliminary data.</text>
</comment>
<evidence type="ECO:0000313" key="4">
    <source>
        <dbReference type="Proteomes" id="UP001146793"/>
    </source>
</evidence>
<sequence>MSTSDSEEENSLSSYVIKIVMLGTSGCGKTSIVTQYTKGTFTTKTGTTIGAAFAIQKLNIQDQIISLRIWDTSGQERFRSLVPLYYRKVRAAIFVFDLTDDNSLNELSFWHGQLKQELKTLPLLVVAANKNDLKDENENYEELIKSGKQYSKKIGAKFYITSAKTAEG</sequence>
<dbReference type="SMART" id="SM00175">
    <property type="entry name" value="RAB"/>
    <property type="match status" value="1"/>
</dbReference>
<reference evidence="3" key="1">
    <citation type="submission" date="2022-08" db="EMBL/GenBank/DDBJ databases">
        <title>Novel sulphate-reducing endosymbionts in the free-living metamonad Anaeramoeba.</title>
        <authorList>
            <person name="Jerlstrom-Hultqvist J."/>
            <person name="Cepicka I."/>
            <person name="Gallot-Lavallee L."/>
            <person name="Salas-Leiva D."/>
            <person name="Curtis B.A."/>
            <person name="Zahonova K."/>
            <person name="Pipaliya S."/>
            <person name="Dacks J."/>
            <person name="Roger A.J."/>
        </authorList>
    </citation>
    <scope>NUCLEOTIDE SEQUENCE</scope>
    <source>
        <strain evidence="3">Busselton2</strain>
    </source>
</reference>
<evidence type="ECO:0000256" key="1">
    <source>
        <dbReference type="ARBA" id="ARBA00022741"/>
    </source>
</evidence>
<organism evidence="3 4">
    <name type="scientific">Anaeramoeba flamelloides</name>
    <dbReference type="NCBI Taxonomy" id="1746091"/>
    <lineage>
        <taxon>Eukaryota</taxon>
        <taxon>Metamonada</taxon>
        <taxon>Anaeramoebidae</taxon>
        <taxon>Anaeramoeba</taxon>
    </lineage>
</organism>
<dbReference type="PRINTS" id="PR00449">
    <property type="entry name" value="RASTRNSFRMNG"/>
</dbReference>
<dbReference type="GO" id="GO:0005525">
    <property type="term" value="F:GTP binding"/>
    <property type="evidence" value="ECO:0007669"/>
    <property type="project" value="InterPro"/>
</dbReference>
<feature type="coiled-coil region" evidence="2">
    <location>
        <begin position="123"/>
        <end position="150"/>
    </location>
</feature>
<dbReference type="Proteomes" id="UP001146793">
    <property type="component" value="Unassembled WGS sequence"/>
</dbReference>
<dbReference type="PANTHER" id="PTHR47978">
    <property type="match status" value="1"/>
</dbReference>
<dbReference type="InterPro" id="IPR005225">
    <property type="entry name" value="Small_GTP-bd"/>
</dbReference>
<dbReference type="FunFam" id="3.40.50.300:FF:000808">
    <property type="entry name" value="Small GTP-binding protein, putative"/>
    <property type="match status" value="1"/>
</dbReference>
<dbReference type="NCBIfam" id="TIGR00231">
    <property type="entry name" value="small_GTP"/>
    <property type="match status" value="1"/>
</dbReference>
<dbReference type="GO" id="GO:0003924">
    <property type="term" value="F:GTPase activity"/>
    <property type="evidence" value="ECO:0007669"/>
    <property type="project" value="InterPro"/>
</dbReference>
<protein>
    <submittedName>
        <fullName evidence="3">Ras family-domain-containing protein</fullName>
    </submittedName>
</protein>
<dbReference type="PROSITE" id="PS51419">
    <property type="entry name" value="RAB"/>
    <property type="match status" value="1"/>
</dbReference>
<dbReference type="SUPFAM" id="SSF52540">
    <property type="entry name" value="P-loop containing nucleoside triphosphate hydrolases"/>
    <property type="match status" value="1"/>
</dbReference>
<dbReference type="InterPro" id="IPR001806">
    <property type="entry name" value="Small_GTPase"/>
</dbReference>
<dbReference type="PROSITE" id="PS51421">
    <property type="entry name" value="RAS"/>
    <property type="match status" value="1"/>
</dbReference>
<proteinExistence type="predicted"/>